<dbReference type="SMART" id="SM00827">
    <property type="entry name" value="PKS_AT"/>
    <property type="match status" value="4"/>
</dbReference>
<feature type="domain" description="Ketosynthase family 3 (KS3)" evidence="9">
    <location>
        <begin position="1031"/>
        <end position="1444"/>
    </location>
</feature>
<keyword evidence="5" id="KW-0012">Acyltransferase</keyword>
<dbReference type="Gene3D" id="3.90.180.10">
    <property type="entry name" value="Medium-chain alcohol dehydrogenases, catalytic domain"/>
    <property type="match status" value="3"/>
</dbReference>
<feature type="active site" description="Proton donor; for dehydratase activity" evidence="6">
    <location>
        <position position="2130"/>
    </location>
</feature>
<dbReference type="PROSITE" id="PS52019">
    <property type="entry name" value="PKS_MFAS_DH"/>
    <property type="match status" value="3"/>
</dbReference>
<feature type="region of interest" description="N-terminal hotdog fold" evidence="6">
    <location>
        <begin position="6155"/>
        <end position="6277"/>
    </location>
</feature>
<dbReference type="Pfam" id="PF22953">
    <property type="entry name" value="SpnB_Rossmann"/>
    <property type="match status" value="3"/>
</dbReference>
<dbReference type="PANTHER" id="PTHR43775:SF51">
    <property type="entry name" value="INACTIVE PHENOLPHTHIOCEROL SYNTHESIS POLYKETIDE SYNTHASE TYPE I PKS1-RELATED"/>
    <property type="match status" value="1"/>
</dbReference>
<dbReference type="Pfam" id="PF08659">
    <property type="entry name" value="KR"/>
    <property type="match status" value="3"/>
</dbReference>
<feature type="active site" description="Proton donor; for dehydratase activity" evidence="6">
    <location>
        <position position="6349"/>
    </location>
</feature>
<evidence type="ECO:0000259" key="9">
    <source>
        <dbReference type="PROSITE" id="PS52004"/>
    </source>
</evidence>
<name>A0ABS5KGA0_9ACTN</name>
<feature type="region of interest" description="C-terminal hotdog fold" evidence="6">
    <location>
        <begin position="2068"/>
        <end position="2210"/>
    </location>
</feature>
<feature type="domain" description="Carrier" evidence="8">
    <location>
        <begin position="7249"/>
        <end position="7324"/>
    </location>
</feature>
<dbReference type="SUPFAM" id="SSF53901">
    <property type="entry name" value="Thiolase-like"/>
    <property type="match status" value="4"/>
</dbReference>
<gene>
    <name evidence="11" type="ORF">KGQ19_00120</name>
</gene>
<dbReference type="PROSITE" id="PS52004">
    <property type="entry name" value="KS3_2"/>
    <property type="match status" value="4"/>
</dbReference>
<sequence>MTNQGWAEPVAIVGMGCRYPGGIGSPEDLWRVLSQERDVISDFPADRGWQLAAGQTVVTRGGFLAEAAGFDPAFFGISPREALAMDPQQRQLLEVAWETLERAGLDPAALRGSATGVFVGAEPRDYGPRLHQAPEGMAGHLLTGTATSVASGRIAYALGLAGPTLTVDTSASSSLVAVHLAAQSLMNDECALALAGGACVLAGPGNFVAFSGMRGLAPDGRCKPFADAADGTVWSEGVGLVVLERLSDARRNGHQILAVLRGTAINNDGAGDALSGPVGLMVPNPRAQQAVIQAALAAAGLSAADIDAVEAHGTGTRLGDLAEASALLAGYGRDRPEDRPLWLGSVKSNLGHTLAAAGVAGLIKTVLALGNGVLPRTLNVDAPSSRVDWDAGNIKLLTQARPWPSGPRVRRAGVSSFGISGTNVHAIVEEAPAASQASDADAGHGTAPAVIADRSVVPWLVSARSASALRGQAERLREFVQARPELDPTDVARSLATSRSAFEHRAVVTGGGTALAAVATGSASAAAVAGVVPGSAAGQTVFVFPGQGSQWAGMGRELAAASPVFAERLAQCGRALAPFVDWSLDEVLADPAALETDDVVQPALWAVMVSLAAVWQAAGIVPDAVVGHSQGEIAAATVAGALTLDDAARVVALRSRALRSLRGGGGGMVSVAEPADAVRARIAGFGDRLNIAVVNGPSAAAVSGELDALAELVAACEAEGVRTRRIPIDYASHSSQVEQLRDQLDEVLAPAVPAELTVPMVSTVSGQWLQGADLHAGYWYDNLRQAVQFDRAVRILADCGHRVFLEMSPHPVLTAAAAETLADHGTPAAVVSGSLRRDDGGPTRLLHSFAEAWVRGVPVDWPTVIGAGRRVDLPTYAFQHERYWLAPAAGVYETSWQDEYEYEDDDQDELAPDAAAPTDAAAGPDPLELVRSHAAVVLGHPTPDAVVPDRTFKELGFDSVTGVELRDRLAAATGVDLPLTLIFDEPTPAQAARFLGAGLARDGQGGRSADGSRTVSRAGVRKRRTPRPVLDEPIAIVAMSCRYPGDVTTPEELWDLLARGGDAVGAFPADRGWDLPDTPHAQAGGFVRDVADFDPGFFGISPREALAMDPQQRLLLETSWEAFERVGLDHAALRGSATGVFVGAAVSGYGAGSAPAEDGHLMTGTAASVMSGRVAYTFGLEGPAVTVDTACSSSLVALHLACQSLRSGECDLALAGGISIMTTTEWFGWFSRQHGLASDGRSKAFSAAADGMGMAEGAGMIVVERLSDARRNGHQVLAVVRGSAVNQDGASNGLTAPNGPSQQRVIRAALDGARLVPSDVDVVEAHGTGTPLGDPIEAQAILATYGRNRPEDRPLWLGSVKSNLGHTQWAAGAAGIMKMVLALGHGELPRTLHADEPTPHVDWSSGAVRLLTDTVSWPSGPRPRRVGVSSFGISGTNAHVILEGAEGVTGPAPIPEPAPAPDRPVADPGSPDRAALPVLPWLVSARTAEGLPAQARRLHAYLTGHGDLDAADIAWSLADTRSAWEHRAVLLGADRRELLTALSALADDQDSDAPTGVSGTAGRLAFVFTGQGAQRHGMGRELAAAFPVFAAAFDQACAELDRHLGGSVAAAIDGGPVHDTMWTQAGLFALEVALYRLLESWGVRPDLLAGHSIGEIAAAHVAGVWSLPDACALVAARGRLMQALPAGGAMIAVAAAEQRVREVLSRHPGAEIAAVNGPQASVISGLEGSVAAAAAELAADGTRTRRLQVSHAFHSASMEPMLAEFATAIGGLDFRRPELSLVSALTGAEVTDEVTDPAYWVRHVRETVRFGAAVDALRAAGARTFVEIGPDAALTAMGAQSQPADGSEAWLAGLRRDRDEVRTLLTAVASAQVRGVAVDWSGFFADRGVRHVELPTYAFQRGRYWLAAAPGSADAAGLGQAAAGHPLLGAAVHLPADGGLVLTGRLAPRTHPWLADHVVAGSPIVPGTAFVDLALHAGAEAGAADLEELVIDTPLRLPERGGVQIRVTVAEPDPDGRRGLAVYSRSEDAGERGAWIRHAAGTVASDEGRSAASVASVAPLPSWPSEGALPADAVDPADLYAELADIGLPYGPAFRGLRAVWRRGAERFAEIELPAGLTTAGYGVHPALLDAALHAIGLDGALSGADGGPRIPFAWTGVRLFATEANAARVRIAPAGAGDAVSVTLTDPTGAPIIVVDSLVLREAPTAEPRSEALHRLEWVPAPEAAADQAVGSLSMAVLGSAPADALAGVERYADLSDLVAAGAAGTLPSIVFAYCDTDSDTDNDTNRTADSDAATAAHRSAGAALDLIQRWLAEDVLDACRLVLVTTGAVDTGDSAPVRPAAAPIWGLVRTAQTEHPGRFILADVDETAYGPERLAAGLALDEPQFAIRADRLVIPRLTRSEAGLRVPDRRSGWHLAFTEPGSWDNLRLVADGDMAEPGDAAEPDLAPGEVRVGLRACGVNFRDVLNTLGMYPGEAGPLGLEGAGVVLAVGSGVTSVAVGDRVMGLFRGAFTPVARTDARLLTAVPDGWTFAEAAAAPVVFLTAYHALVELAALRAGESVLIHAAAGGVGLAAVQLARHLGADVYGTASTGKWPALRALGLAEDRLASSRTLEFEAAFRAVTDGRGVDVVLDSLAGEFVDASLRLTAPGGRFVEMGKADIRDAARVAADHGLEYQAFDLLELDPERISGMLAELSGLFADRALSPLPVTCWDVRHAPEAFRQLSQARLVGKVVLTVPDRSPALGSGSGSASDDTVLITGATGGLGALVARRLAAEGRTRHLLLASRRGPAAPGAAALAADVAAHGADVSLRACDVASRPALAGLLAAVPADRPLSAVVHAAGVLDDGTVAALTGERLAAVLRPKVDAAWHLHELTADRDVRAFVLFSSVAGIWGNPGQSAYAAANTFLDAVAAHRRRLGLPGTALAWGPWEQEAGMAGRLAGADRQRMARDGFRPIGDAEGLELLAAALDAPDALLVPAPLDPAALAAREDLPPFLSGLVRRARPGARSAGGSVTGGSGRGAGDLATRLAALAPAERFIAVRQIVLAQTAVVLGMTNLASSAAGRSFRELGLDSLTSVELRNRLFTATGLRLAATVVFDHPTPTALTEHLLAALVPTSSPAVGDPAAGGPVPASGSGSGSDLDTDPLVIVGIGCRFPGGVQGPQDLWDLVLRGDDALSDFPTDRGWDVEELYDPDPTAVGKTYAREGGFLHDAAEFDAAFFGINPREALAMDPQQRLLLETSWAALEDAGIDPATLRGTPTGVFTGLIYHDYGQGTAGLQEAEGYLATGGSGGVASGRLSYILGLEGPAVTIDTACSSSLVALHLAVQALRAGECSLALAGGVTVMSTPGTFIDFSRQRGLSPDGRCKAYAEAADGTGWGEGVGVLVLERLSDARRRGHRVWAVVAGSAINQDGASNGLTAPNGPSQQRVIRAALAASGLTPADVDVVEGHGTGTTLGDPIEANALLATYGQDRAEDRPLWLGSVKSNIGHTQAAAGVAGIIKMVTAMAHGVVPPTLHVDAPSSHVDWATGQIQLPTEAMPWPQSGRPRRAGVSAFGFSGTNAHVILEEPPIAEAAQTAGADPAGSAGLDGGAGSALVGVVPWIVSGGSDAALRDQAARLRESTVARSELDERDVAWSLAATRSVFEHRAVVIGSARQELAAGLAAVATGQATGSAVTGSASATGRSVFVFPGQGAQWAGMGSELAAASPVFAERLAECGRALAPFVDWSLTDVLNDPAALEAVDVVQPALWAVMVSLAAVWQAAGITPDAVIGHSQGEIAAATVAGALSLEDGARVVALRSRALRVLAGAGGMVSVAEPVDAVRTRIAEFGDRLSIAVVNGPSATVVSGEPDALSELLAACEADEVRARRIPVDYASHSAQVEQLRAEISEVLAPLVPGELTIPMVSAVSGEWLQGPELDADYWFDSLRSTVEFHQAVRVLAGTDHGIFLEMSPHPVLTAPVSETLEHAGASDALVSGSLRRDDGGPDRLLASFAEAWVGGVDIDWPAVIGTAKRVDLPTYAFQRQHFWPKPAPSSAISGTLGHPFLATSVELASGDGVVLTGSVSLRTHPWLADHAVAGTVLLPGTAFVEMAVRAGDAVGYGRLDDLVLEAPLTLSADAAVHVQVVVGPDTDGRRPIEIHSRPSTQSTDIPWIRHAGGAVTSEVATAAVDELTVWPPRDADPLPVQDLYGRLTAQGYGYGPAFQGVRAAWRRGDTVFAEVALPDDAAGAADGFGLHPALLDAALHISGSVLPPPAPGQVRLPFGWTGVSLHASGATVLRVRLTPTGPDAIAVTAADGTGSPVVSVDALALRPIAADQLHASATSGHDDLFAVGWTPVAAGESAGRIATLGADVPGLSVDAVFADVAALVEAVRAGEPVPDLVLVAAGADVDAATATTAATPASAAASPGAGSSVSGPAPLGAAAAARGAVSDALAVVQRWLAADELAAARLVVVTRGAVATAAGESVADLSGAAVWGLIRSAQSENPDRFILLDIPSQGSDLLPSALASGEPELAIRSDAVLARRLTRPSAALSLPADGTPWRLEVARPGTLDGLSAAEFPPAVAALEPGQVRVAVRAAGVNFRDVVLTLGLVPADRDPDAGIVGSEVAGVVAEVGSGVTGLVPGDRVMGIVTSGFAPLVVADARTLTQVPAGWSYAEAAAVPVAFSTAWYGLVDLAQAARGHRILIHAATGGAGSAAVQVAKHLGLEVFATASPGKWDALRAMGLDDDHIASSRDAGFERKFAAVTANQGMDIVLNALAGELTDASLRLLPRGGAFIEMGKTDPRDPDQIATDHPGVRYRAFSTQDAGPDRLAEILTVINTLINDGVITRMPVRCWDVRRIGEAFRFMSQAKHIGKVVLTVPRTPRAAGTVLVSGGTGMIGGRVARHLAASGRAGELLLTGRSGPIAGGVPSLAAGLAGSGAGVSVVSCDAADREALAGLLASVPVSSVFHSVGILDDGVLTSMTPERVDAVMRPKADGAWNLHNLTADRDLDAFVLFSSAAATFGSSGQGNYAAANAFLDGLAAHRQSSGLPATALAWGLWSEASAMTGHLAADQKSRLGRDGINALTAADGLALLDTALSRDEAMLVPALLDVPGVRARAARGESVPAIWRGLAGTASRPKAAAVATLDAAGLPDWLAGVAEADRDRVLLDLVRTHVAAVLGHDSPDAAAPDRAFKELGFDSLTAVELRNRLGTVTGLRLPSTLVFDHPTPVALARFLRTALLGDSAGSGDPAGRNASSRPQPGALSAEPIAIVAMSCRFPGGVDSPEDLWELMAQGRDAVAGFPADRGWNIEELYHPDPDHSGTSYVREGGFVDGAGDFDPVFFGISPREALAMDPQQRLLLETSWEAFERAGIDPAALRGSDTGVFVGAATSGYGSGGVEEAAAEGYLMTGTAASVISGRVAYTFGLEGPAVTVETACSSSLVAMHLAGQALRAGECDLALAGGVTVVAVPGAVIEFSRQRGLAPDGRSKAFSDAADGMGIAEGVGMVVLERLSDARRNGHQVLAVVRGSAINQDGASNGLTAPNGPSQQRVIRAALAASGLKPSEVDAVEAHGTGTELGDPIEAGALMAVYGQDRPEDQPLWLGSVKSNIGHTQWAAGAAGVIKMVLALRHAELPRTLHVAEPSSHIDWDAGNIRLLSESVSWPVSGRPRRAGVSSFGISGTNAHVILEEPPVAEAAETVGADPTVEADSATGADPVVGGVVPWIVSGRSDAALCSQAERLRASTEARPDLDVRDVAWSLASTRAVFEHRAVVIGSAGQELGAGLAAAATNQAAGSVVTGSASATGRSVFVFPGQGAQWAGMGRDLAASSPVFAERLAECGRALAPFVDWSLTDVLSDPAALEAVDVVQPALWAVMVSLAAVWQAAGVTPDAVIGHSQGEIAAATVAGALSLEDGARVVALRSRALRVLAGAGGMVSVAEPVDAVRARIAGFGDRLSIAVVNGPSATVVSGEPDALSELLAACEADEVRARRIPVDYASHSAQVEQLRAEITEVLAPVTPTELTIPMVSAVSGEWLQGPELAASYWFDSLRATVEFDRAVRALADSGHGVFLEMSPHPVLTAAVTETLEDQGVAAPVVSGSLRRDNGSPDRLLASFAEVWVRGVDVDWPAVIGASRQIDLPTYAFQHQHFWPKPVAASATSGTLGHPFLATSVELVSGEGVVLTGSVSLRTHPWLADHAVGGTVLLPGTAFVEMAVRAGDAVGYGRLDDLVLEAPLTLSADAAVQVQVMVGPDTDGNRPIEIHARPEDSDVPWTRHAAGVLALASSAPDMSEFLEWPPRDAEPVAVDDLYDRLASDGYGYGPAFQGLRAGWRRGDEFFAEVVLPTEPNAAGFGLHPALLDAALHISGSVLPEAGPGQVRLPFAWTGVSLYASGATVLRVRLTATGNDGIALVAADSAGMPVVSVESLVLRPAALDQLGAGAVVRDGLFAVGWTSVPAGESAGRIAALGAGVPGASADAVFADVAALVDAVRAGEPVPDLVLVAAGANADADADASTATMAATPASAVTAPGAGAGASARGAVSDVLAVVQQWLAADELVAARLVVVTRGAVATAAGESVADLSGAAVWGLIRSAQSENPDRFVLLDLPSQGSDLLPSALASGEPELAIRGDAILARRLTRPADGLSIPTDGTPWRVEVARPGTLDGLAVAAFPSTALEPGQVRIAVRAAGVNFRDVLITLGMYPGEALLGSEVAGVVAEVGPGVQHLSPGDRVMAMAAGGFGPFVVVDARTAVLLPSRWSFAEAAAVPIAFSTAWYGLVDLAQAARGQRILIHAATGGVGSAAVQIAKHLGLEVFATASPGKWDALRAMGLDDDHIASSRDAGFERKFAAVTANQGMDIVLNALAGELTDASLRLLSRGGAFIEMGKTDPRDPDQIATDHPGVRYRMFETGEAGPGRLHEILTRISALIEDGVFTGMPVRCWDIRRIGDALRFMSQAKHVGKIVLTVPRTPSRSGTVLITGGTGMIGGRVARHLAASGRAGELLLTGRSGPAATGVPALAAALAESGAGVSVVSCDAADRAALAELLAAVPVTGVYHSTGVLDDGVVAALTPERVDTVMRPKADGAWNLHDLTADRDLDAFVLFSSAAASFGGAGQANYAAANAFLDGLAAHRQSAGLPATALAWGLWADASAMTGHLAAGDTSRINRGGIAAMTADEGLALMDAALTRDEPLLLPALLDVQGVRARAGRGEEVPVLWRGLVGGAARRTAATATGGPAAGSGGVSMEQRLAALAPAEQDRFLLDLVQAHVAAVLGYASADAVRPDQTFREIGFDSLTAVDLRNRINAAAGTRLPSTLVFDYPTPTALAGYLRSKLVKQEPGDAPVLRELDGLEAALAVMAGAEPDGEGRTRVLTRLEAILQGLRAAGTEAAAGVEEIGDATDDDLFDLIDNELGLGGAGGEALN</sequence>
<dbReference type="InterPro" id="IPR020806">
    <property type="entry name" value="PKS_PP-bd"/>
</dbReference>
<keyword evidence="1" id="KW-0596">Phosphopantetheine</keyword>
<dbReference type="Pfam" id="PF21089">
    <property type="entry name" value="PKS_DH_N"/>
    <property type="match status" value="3"/>
</dbReference>
<dbReference type="InterPro" id="IPR020843">
    <property type="entry name" value="ER"/>
</dbReference>
<dbReference type="SMART" id="SM00829">
    <property type="entry name" value="PKS_ER"/>
    <property type="match status" value="3"/>
</dbReference>
<dbReference type="SUPFAM" id="SSF52151">
    <property type="entry name" value="FabD/lysophospholipase-like"/>
    <property type="match status" value="4"/>
</dbReference>
<dbReference type="CDD" id="cd08956">
    <property type="entry name" value="KR_3_FAS_SDR_x"/>
    <property type="match status" value="3"/>
</dbReference>
<dbReference type="Pfam" id="PF00550">
    <property type="entry name" value="PP-binding"/>
    <property type="match status" value="4"/>
</dbReference>
<feature type="active site" description="Proton acceptor; for dehydratase activity" evidence="6">
    <location>
        <position position="6187"/>
    </location>
</feature>
<dbReference type="InterPro" id="IPR001227">
    <property type="entry name" value="Ac_transferase_dom_sf"/>
</dbReference>
<dbReference type="CDD" id="cd00833">
    <property type="entry name" value="PKS"/>
    <property type="match status" value="4"/>
</dbReference>
<dbReference type="InterPro" id="IPR018201">
    <property type="entry name" value="Ketoacyl_synth_AS"/>
</dbReference>
<dbReference type="InterPro" id="IPR049900">
    <property type="entry name" value="PKS_mFAS_DH"/>
</dbReference>
<dbReference type="Pfam" id="PF02801">
    <property type="entry name" value="Ketoacyl-synt_C"/>
    <property type="match status" value="4"/>
</dbReference>
<evidence type="ECO:0000256" key="2">
    <source>
        <dbReference type="ARBA" id="ARBA00022553"/>
    </source>
</evidence>
<dbReference type="InterPro" id="IPR013968">
    <property type="entry name" value="PKS_KR"/>
</dbReference>
<dbReference type="PROSITE" id="PS00606">
    <property type="entry name" value="KS3_1"/>
    <property type="match status" value="3"/>
</dbReference>
<dbReference type="InterPro" id="IPR020807">
    <property type="entry name" value="PKS_DH"/>
</dbReference>
<dbReference type="SUPFAM" id="SSF55048">
    <property type="entry name" value="Probable ACP-binding domain of malonyl-CoA ACP transacylase"/>
    <property type="match status" value="4"/>
</dbReference>
<feature type="active site" description="Proton acceptor; for dehydratase activity" evidence="6">
    <location>
        <position position="4078"/>
    </location>
</feature>
<dbReference type="Pfam" id="PF00698">
    <property type="entry name" value="Acyl_transf_1"/>
    <property type="match status" value="4"/>
</dbReference>
<feature type="region of interest" description="C-terminal hotdog fold" evidence="6">
    <location>
        <begin position="4183"/>
        <end position="4322"/>
    </location>
</feature>
<feature type="active site" description="Proton acceptor; for dehydratase activity" evidence="6">
    <location>
        <position position="1957"/>
    </location>
</feature>
<evidence type="ECO:0000259" key="8">
    <source>
        <dbReference type="PROSITE" id="PS50075"/>
    </source>
</evidence>
<dbReference type="InterPro" id="IPR057326">
    <property type="entry name" value="KR_dom"/>
</dbReference>
<keyword evidence="4" id="KW-0511">Multifunctional enzyme</keyword>
<evidence type="ECO:0000259" key="10">
    <source>
        <dbReference type="PROSITE" id="PS52019"/>
    </source>
</evidence>
<dbReference type="Pfam" id="PF00109">
    <property type="entry name" value="ketoacyl-synt"/>
    <property type="match status" value="4"/>
</dbReference>
<dbReference type="Gene3D" id="3.40.366.10">
    <property type="entry name" value="Malonyl-Coenzyme A Acyl Carrier Protein, domain 2"/>
    <property type="match status" value="4"/>
</dbReference>
<dbReference type="InterPro" id="IPR020841">
    <property type="entry name" value="PKS_Beta-ketoAc_synthase_dom"/>
</dbReference>
<keyword evidence="3" id="KW-0808">Transferase</keyword>
<dbReference type="InterPro" id="IPR014043">
    <property type="entry name" value="Acyl_transferase_dom"/>
</dbReference>
<dbReference type="SUPFAM" id="SSF50129">
    <property type="entry name" value="GroES-like"/>
    <property type="match status" value="3"/>
</dbReference>
<dbReference type="InterPro" id="IPR009081">
    <property type="entry name" value="PP-bd_ACP"/>
</dbReference>
<dbReference type="InterPro" id="IPR002364">
    <property type="entry name" value="Quin_OxRdtase/zeta-crystal_CS"/>
</dbReference>
<dbReference type="Proteomes" id="UP000730482">
    <property type="component" value="Unassembled WGS sequence"/>
</dbReference>
<dbReference type="PROSITE" id="PS50075">
    <property type="entry name" value="CARRIER"/>
    <property type="match status" value="4"/>
</dbReference>
<dbReference type="CDD" id="cd05195">
    <property type="entry name" value="enoyl_red"/>
    <property type="match status" value="3"/>
</dbReference>
<dbReference type="InterPro" id="IPR011032">
    <property type="entry name" value="GroES-like_sf"/>
</dbReference>
<feature type="region of interest" description="Disordered" evidence="7">
    <location>
        <begin position="1001"/>
        <end position="1026"/>
    </location>
</feature>
<feature type="region of interest" description="N-terminal hotdog fold" evidence="6">
    <location>
        <begin position="1925"/>
        <end position="2050"/>
    </location>
</feature>
<evidence type="ECO:0000256" key="1">
    <source>
        <dbReference type="ARBA" id="ARBA00022450"/>
    </source>
</evidence>
<dbReference type="SMART" id="SM01294">
    <property type="entry name" value="PKS_PP_betabranch"/>
    <property type="match status" value="3"/>
</dbReference>
<feature type="region of interest" description="Disordered" evidence="7">
    <location>
        <begin position="1447"/>
        <end position="1471"/>
    </location>
</feature>
<organism evidence="11 12">
    <name type="scientific">Catenulispora pinistramenti</name>
    <dbReference type="NCBI Taxonomy" id="2705254"/>
    <lineage>
        <taxon>Bacteria</taxon>
        <taxon>Bacillati</taxon>
        <taxon>Actinomycetota</taxon>
        <taxon>Actinomycetes</taxon>
        <taxon>Catenulisporales</taxon>
        <taxon>Catenulisporaceae</taxon>
        <taxon>Catenulispora</taxon>
    </lineage>
</organism>
<evidence type="ECO:0000313" key="11">
    <source>
        <dbReference type="EMBL" id="MBS2545262.1"/>
    </source>
</evidence>
<comment type="caution">
    <text evidence="11">The sequence shown here is derived from an EMBL/GenBank/DDBJ whole genome shotgun (WGS) entry which is preliminary data.</text>
</comment>
<feature type="domain" description="Ketosynthase family 3 (KS3)" evidence="9">
    <location>
        <begin position="7"/>
        <end position="430"/>
    </location>
</feature>
<dbReference type="InterPro" id="IPR036736">
    <property type="entry name" value="ACP-like_sf"/>
</dbReference>
<dbReference type="InterPro" id="IPR016036">
    <property type="entry name" value="Malonyl_transacylase_ACP-bd"/>
</dbReference>
<feature type="region of interest" description="Disordered" evidence="7">
    <location>
        <begin position="903"/>
        <end position="924"/>
    </location>
</feature>
<feature type="domain" description="Ketosynthase family 3 (KS3)" evidence="9">
    <location>
        <begin position="3145"/>
        <end position="3570"/>
    </location>
</feature>
<dbReference type="InterPro" id="IPR016035">
    <property type="entry name" value="Acyl_Trfase/lysoPLipase"/>
</dbReference>
<evidence type="ECO:0000256" key="6">
    <source>
        <dbReference type="PROSITE-ProRule" id="PRU01363"/>
    </source>
</evidence>
<dbReference type="InterPro" id="IPR050091">
    <property type="entry name" value="PKS_NRPS_Biosynth_Enz"/>
</dbReference>
<dbReference type="Pfam" id="PF16197">
    <property type="entry name" value="KAsynt_C_assoc"/>
    <property type="match status" value="4"/>
</dbReference>
<dbReference type="SUPFAM" id="SSF51735">
    <property type="entry name" value="NAD(P)-binding Rossmann-fold domains"/>
    <property type="match status" value="9"/>
</dbReference>
<protein>
    <submittedName>
        <fullName evidence="11">SDR family NAD(P)-dependent oxidoreductase</fullName>
    </submittedName>
</protein>
<dbReference type="InterPro" id="IPR032821">
    <property type="entry name" value="PKS_assoc"/>
</dbReference>
<dbReference type="SMART" id="SM00822">
    <property type="entry name" value="PKS_KR"/>
    <property type="match status" value="3"/>
</dbReference>
<dbReference type="Gene3D" id="1.10.1200.10">
    <property type="entry name" value="ACP-like"/>
    <property type="match status" value="4"/>
</dbReference>
<dbReference type="InterPro" id="IPR055123">
    <property type="entry name" value="SpnB-like_Rossmann"/>
</dbReference>
<dbReference type="SUPFAM" id="SSF47336">
    <property type="entry name" value="ACP-like"/>
    <property type="match status" value="4"/>
</dbReference>
<dbReference type="EMBL" id="JAAFYZ010000001">
    <property type="protein sequence ID" value="MBS2545262.1"/>
    <property type="molecule type" value="Genomic_DNA"/>
</dbReference>
<dbReference type="InterPro" id="IPR036291">
    <property type="entry name" value="NAD(P)-bd_dom_sf"/>
</dbReference>
<dbReference type="SMART" id="SM00823">
    <property type="entry name" value="PKS_PP"/>
    <property type="match status" value="4"/>
</dbReference>
<dbReference type="SMART" id="SM00826">
    <property type="entry name" value="PKS_DH"/>
    <property type="match status" value="3"/>
</dbReference>
<keyword evidence="12" id="KW-1185">Reference proteome</keyword>
<dbReference type="Gene3D" id="3.40.50.11460">
    <property type="match status" value="3"/>
</dbReference>
<accession>A0ABS5KGA0</accession>
<dbReference type="InterPro" id="IPR042104">
    <property type="entry name" value="PKS_dehydratase_sf"/>
</dbReference>
<dbReference type="Pfam" id="PF08240">
    <property type="entry name" value="ADH_N"/>
    <property type="match status" value="3"/>
</dbReference>
<dbReference type="InterPro" id="IPR013154">
    <property type="entry name" value="ADH-like_N"/>
</dbReference>
<feature type="compositionally biased region" description="Pro residues" evidence="7">
    <location>
        <begin position="1452"/>
        <end position="1462"/>
    </location>
</feature>
<feature type="domain" description="Carrier" evidence="8">
    <location>
        <begin position="5153"/>
        <end position="5228"/>
    </location>
</feature>
<dbReference type="Pfam" id="PF13602">
    <property type="entry name" value="ADH_zinc_N_2"/>
    <property type="match status" value="3"/>
</dbReference>
<dbReference type="InterPro" id="IPR014031">
    <property type="entry name" value="Ketoacyl_synth_C"/>
</dbReference>
<feature type="domain" description="Ketosynthase family 3 (KS3)" evidence="9">
    <location>
        <begin position="5254"/>
        <end position="5679"/>
    </location>
</feature>
<dbReference type="Gene3D" id="3.40.50.720">
    <property type="entry name" value="NAD(P)-binding Rossmann-like Domain"/>
    <property type="match status" value="3"/>
</dbReference>
<dbReference type="InterPro" id="IPR006162">
    <property type="entry name" value="Ppantetheine_attach_site"/>
</dbReference>
<feature type="domain" description="Carrier" evidence="8">
    <location>
        <begin position="924"/>
        <end position="999"/>
    </location>
</feature>
<evidence type="ECO:0000256" key="5">
    <source>
        <dbReference type="ARBA" id="ARBA00023315"/>
    </source>
</evidence>
<evidence type="ECO:0000313" key="12">
    <source>
        <dbReference type="Proteomes" id="UP000730482"/>
    </source>
</evidence>
<feature type="domain" description="PKS/mFAS DH" evidence="10">
    <location>
        <begin position="1925"/>
        <end position="2210"/>
    </location>
</feature>
<evidence type="ECO:0000256" key="7">
    <source>
        <dbReference type="SAM" id="MobiDB-lite"/>
    </source>
</evidence>
<evidence type="ECO:0000256" key="3">
    <source>
        <dbReference type="ARBA" id="ARBA00022679"/>
    </source>
</evidence>
<feature type="domain" description="PKS/mFAS DH" evidence="10">
    <location>
        <begin position="6155"/>
        <end position="6427"/>
    </location>
</feature>
<feature type="domain" description="PKS/mFAS DH" evidence="10">
    <location>
        <begin position="4046"/>
        <end position="4322"/>
    </location>
</feature>
<dbReference type="PROSITE" id="PS01162">
    <property type="entry name" value="QOR_ZETA_CRYSTAL"/>
    <property type="match status" value="1"/>
</dbReference>
<reference evidence="11 12" key="1">
    <citation type="submission" date="2020-02" db="EMBL/GenBank/DDBJ databases">
        <title>Acidophilic actinobacteria isolated from forest soil.</title>
        <authorList>
            <person name="Golinska P."/>
        </authorList>
    </citation>
    <scope>NUCLEOTIDE SEQUENCE [LARGE SCALE GENOMIC DNA]</scope>
    <source>
        <strain evidence="11 12">NL8</strain>
    </source>
</reference>
<dbReference type="Gene3D" id="3.30.70.3290">
    <property type="match status" value="4"/>
</dbReference>
<dbReference type="Gene3D" id="3.10.129.110">
    <property type="entry name" value="Polyketide synthase dehydratase"/>
    <property type="match status" value="3"/>
</dbReference>
<dbReference type="InterPro" id="IPR049551">
    <property type="entry name" value="PKS_DH_C"/>
</dbReference>
<dbReference type="PROSITE" id="PS00012">
    <property type="entry name" value="PHOSPHOPANTETHEINE"/>
    <property type="match status" value="4"/>
</dbReference>
<evidence type="ECO:0000256" key="4">
    <source>
        <dbReference type="ARBA" id="ARBA00023268"/>
    </source>
</evidence>
<dbReference type="InterPro" id="IPR014030">
    <property type="entry name" value="Ketoacyl_synth_N"/>
</dbReference>
<proteinExistence type="predicted"/>
<feature type="active site" description="Proton donor; for dehydratase activity" evidence="6">
    <location>
        <position position="4244"/>
    </location>
</feature>
<dbReference type="InterPro" id="IPR049552">
    <property type="entry name" value="PKS_DH_N"/>
</dbReference>
<feature type="region of interest" description="C-terminal hotdog fold" evidence="6">
    <location>
        <begin position="6290"/>
        <end position="6427"/>
    </location>
</feature>
<dbReference type="Pfam" id="PF14765">
    <property type="entry name" value="PS-DH"/>
    <property type="match status" value="3"/>
</dbReference>
<feature type="domain" description="Carrier" evidence="8">
    <location>
        <begin position="3040"/>
        <end position="3115"/>
    </location>
</feature>
<feature type="region of interest" description="N-terminal hotdog fold" evidence="6">
    <location>
        <begin position="4046"/>
        <end position="4170"/>
    </location>
</feature>
<keyword evidence="2" id="KW-0597">Phosphoprotein</keyword>
<feature type="compositionally biased region" description="Low complexity" evidence="7">
    <location>
        <begin position="912"/>
        <end position="924"/>
    </location>
</feature>
<dbReference type="Gene3D" id="3.40.47.10">
    <property type="match status" value="4"/>
</dbReference>
<dbReference type="InterPro" id="IPR016039">
    <property type="entry name" value="Thiolase-like"/>
</dbReference>
<dbReference type="PANTHER" id="PTHR43775">
    <property type="entry name" value="FATTY ACID SYNTHASE"/>
    <property type="match status" value="1"/>
</dbReference>
<dbReference type="SMART" id="SM00825">
    <property type="entry name" value="PKS_KS"/>
    <property type="match status" value="4"/>
</dbReference>